<evidence type="ECO:0000256" key="1">
    <source>
        <dbReference type="SAM" id="MobiDB-lite"/>
    </source>
</evidence>
<feature type="compositionally biased region" description="Polar residues" evidence="1">
    <location>
        <begin position="56"/>
        <end position="70"/>
    </location>
</feature>
<dbReference type="InterPro" id="IPR005162">
    <property type="entry name" value="Retrotrans_gag_dom"/>
</dbReference>
<feature type="region of interest" description="Disordered" evidence="1">
    <location>
        <begin position="13"/>
        <end position="87"/>
    </location>
</feature>
<name>A0A803PAV3_CANSA</name>
<feature type="compositionally biased region" description="Basic and acidic residues" evidence="1">
    <location>
        <begin position="43"/>
        <end position="54"/>
    </location>
</feature>
<sequence>MKVVLEGYQHLPHVEETNNHQLGETVEKENNDNNNHPGNHTRCLHEGLGGERKPSSTRSFKTSVGPTGKSQGRGRGNNRSRSATHDTLEVNYRTNGYQKSIDEALQRYVAPKLPEYNEKGDPSEYGLRGPALRWFHNLTSVAINSYQDLILRFQTNFAISVRTAKVDTCLMLIHQGPNEPLEKFINRFNEEYVSILKCTDLVEIKELMQGLLHASELKKAIIVEPGLSLTRALTMARGYVASELEEIWHVEEVSHETSTLGDAFLFEAKDQVPAARSHHRNEGRQAHDRNTRGAVMTSMGQARQLGSQWSDEELPRMTITLTELMRRLRGMKETRWPAKMAIDPEKRDKSQYCAFHREHGHVTYECRQLKIEVNRLVREGFFQDYRTVDSTLHVQQRHDKSQDQSLPPYIKKTVKVISRGSDLSGNSV</sequence>
<evidence type="ECO:0000313" key="4">
    <source>
        <dbReference type="Proteomes" id="UP000596661"/>
    </source>
</evidence>
<dbReference type="Pfam" id="PF03732">
    <property type="entry name" value="Retrotrans_gag"/>
    <property type="match status" value="1"/>
</dbReference>
<evidence type="ECO:0000313" key="3">
    <source>
        <dbReference type="EnsemblPlants" id="cds.evm.model.03.896"/>
    </source>
</evidence>
<dbReference type="OMA" id="ARRCEDN"/>
<reference evidence="3" key="1">
    <citation type="submission" date="2018-11" db="EMBL/GenBank/DDBJ databases">
        <authorList>
            <person name="Grassa J C."/>
        </authorList>
    </citation>
    <scope>NUCLEOTIDE SEQUENCE [LARGE SCALE GENOMIC DNA]</scope>
</reference>
<dbReference type="Proteomes" id="UP000596661">
    <property type="component" value="Chromosome 3"/>
</dbReference>
<keyword evidence="4" id="KW-1185">Reference proteome</keyword>
<organism evidence="3 4">
    <name type="scientific">Cannabis sativa</name>
    <name type="common">Hemp</name>
    <name type="synonym">Marijuana</name>
    <dbReference type="NCBI Taxonomy" id="3483"/>
    <lineage>
        <taxon>Eukaryota</taxon>
        <taxon>Viridiplantae</taxon>
        <taxon>Streptophyta</taxon>
        <taxon>Embryophyta</taxon>
        <taxon>Tracheophyta</taxon>
        <taxon>Spermatophyta</taxon>
        <taxon>Magnoliopsida</taxon>
        <taxon>eudicotyledons</taxon>
        <taxon>Gunneridae</taxon>
        <taxon>Pentapetalae</taxon>
        <taxon>rosids</taxon>
        <taxon>fabids</taxon>
        <taxon>Rosales</taxon>
        <taxon>Cannabaceae</taxon>
        <taxon>Cannabis</taxon>
    </lineage>
</organism>
<reference evidence="3" key="2">
    <citation type="submission" date="2021-03" db="UniProtKB">
        <authorList>
            <consortium name="EnsemblPlants"/>
        </authorList>
    </citation>
    <scope>IDENTIFICATION</scope>
</reference>
<dbReference type="EnsemblPlants" id="evm.model.03.896">
    <property type="protein sequence ID" value="cds.evm.model.03.896"/>
    <property type="gene ID" value="evm.TU.03.896"/>
</dbReference>
<dbReference type="PANTHER" id="PTHR33223">
    <property type="entry name" value="CCHC-TYPE DOMAIN-CONTAINING PROTEIN"/>
    <property type="match status" value="1"/>
</dbReference>
<dbReference type="EMBL" id="UZAU01000269">
    <property type="status" value="NOT_ANNOTATED_CDS"/>
    <property type="molecule type" value="Genomic_DNA"/>
</dbReference>
<feature type="domain" description="Retrotransposon gag" evidence="2">
    <location>
        <begin position="127"/>
        <end position="211"/>
    </location>
</feature>
<dbReference type="PANTHER" id="PTHR33223:SF8">
    <property type="entry name" value="OS04G0172440 PROTEIN"/>
    <property type="match status" value="1"/>
</dbReference>
<proteinExistence type="predicted"/>
<dbReference type="AlphaFoldDB" id="A0A803PAV3"/>
<accession>A0A803PAV3</accession>
<dbReference type="Gramene" id="evm.model.03.896">
    <property type="protein sequence ID" value="cds.evm.model.03.896"/>
    <property type="gene ID" value="evm.TU.03.896"/>
</dbReference>
<evidence type="ECO:0000259" key="2">
    <source>
        <dbReference type="Pfam" id="PF03732"/>
    </source>
</evidence>
<protein>
    <recommendedName>
        <fullName evidence="2">Retrotransposon gag domain-containing protein</fullName>
    </recommendedName>
</protein>